<proteinExistence type="inferred from homology"/>
<feature type="transmembrane region" description="Helical" evidence="7">
    <location>
        <begin position="288"/>
        <end position="313"/>
    </location>
</feature>
<evidence type="ECO:0000259" key="9">
    <source>
        <dbReference type="Pfam" id="PF12704"/>
    </source>
</evidence>
<dbReference type="InterPro" id="IPR050250">
    <property type="entry name" value="Macrolide_Exporter_MacB"/>
</dbReference>
<dbReference type="InterPro" id="IPR003838">
    <property type="entry name" value="ABC3_permease_C"/>
</dbReference>
<dbReference type="Proteomes" id="UP000605992">
    <property type="component" value="Unassembled WGS sequence"/>
</dbReference>
<dbReference type="RefSeq" id="WP_203946243.1">
    <property type="nucleotide sequence ID" value="NZ_BOOR01000032.1"/>
</dbReference>
<dbReference type="Pfam" id="PF12704">
    <property type="entry name" value="MacB_PCD"/>
    <property type="match status" value="1"/>
</dbReference>
<comment type="caution">
    <text evidence="10">The sequence shown here is derived from an EMBL/GenBank/DDBJ whole genome shotgun (WGS) entry which is preliminary data.</text>
</comment>
<evidence type="ECO:0000256" key="7">
    <source>
        <dbReference type="SAM" id="Phobius"/>
    </source>
</evidence>
<organism evidence="10 11">
    <name type="scientific">Planotetraspora thailandica</name>
    <dbReference type="NCBI Taxonomy" id="487172"/>
    <lineage>
        <taxon>Bacteria</taxon>
        <taxon>Bacillati</taxon>
        <taxon>Actinomycetota</taxon>
        <taxon>Actinomycetes</taxon>
        <taxon>Streptosporangiales</taxon>
        <taxon>Streptosporangiaceae</taxon>
        <taxon>Planotetraspora</taxon>
    </lineage>
</organism>
<evidence type="ECO:0000313" key="11">
    <source>
        <dbReference type="Proteomes" id="UP000605992"/>
    </source>
</evidence>
<dbReference type="PANTHER" id="PTHR30572">
    <property type="entry name" value="MEMBRANE COMPONENT OF TRANSPORTER-RELATED"/>
    <property type="match status" value="1"/>
</dbReference>
<feature type="transmembrane region" description="Helical" evidence="7">
    <location>
        <begin position="334"/>
        <end position="364"/>
    </location>
</feature>
<dbReference type="GO" id="GO:0022857">
    <property type="term" value="F:transmembrane transporter activity"/>
    <property type="evidence" value="ECO:0007669"/>
    <property type="project" value="TreeGrafter"/>
</dbReference>
<dbReference type="Pfam" id="PF02687">
    <property type="entry name" value="FtsX"/>
    <property type="match status" value="1"/>
</dbReference>
<feature type="domain" description="ABC3 transporter permease C-terminal" evidence="8">
    <location>
        <begin position="291"/>
        <end position="404"/>
    </location>
</feature>
<keyword evidence="11" id="KW-1185">Reference proteome</keyword>
<evidence type="ECO:0000259" key="8">
    <source>
        <dbReference type="Pfam" id="PF02687"/>
    </source>
</evidence>
<evidence type="ECO:0000313" key="10">
    <source>
        <dbReference type="EMBL" id="GII56065.1"/>
    </source>
</evidence>
<name>A0A8J3V4R2_9ACTN</name>
<keyword evidence="3 7" id="KW-0812">Transmembrane</keyword>
<gene>
    <name evidence="10" type="ORF">Pth03_44540</name>
</gene>
<dbReference type="AlphaFoldDB" id="A0A8J3V4R2"/>
<protein>
    <submittedName>
        <fullName evidence="10">ABC transporter permease</fullName>
    </submittedName>
</protein>
<evidence type="ECO:0000256" key="1">
    <source>
        <dbReference type="ARBA" id="ARBA00004651"/>
    </source>
</evidence>
<dbReference type="InterPro" id="IPR025857">
    <property type="entry name" value="MacB_PCD"/>
</dbReference>
<comment type="subcellular location">
    <subcellularLocation>
        <location evidence="1">Cell membrane</location>
        <topology evidence="1">Multi-pass membrane protein</topology>
    </subcellularLocation>
</comment>
<dbReference type="EMBL" id="BOOR01000032">
    <property type="protein sequence ID" value="GII56065.1"/>
    <property type="molecule type" value="Genomic_DNA"/>
</dbReference>
<evidence type="ECO:0000256" key="2">
    <source>
        <dbReference type="ARBA" id="ARBA00022475"/>
    </source>
</evidence>
<reference evidence="10" key="1">
    <citation type="submission" date="2021-01" db="EMBL/GenBank/DDBJ databases">
        <title>Whole genome shotgun sequence of Planotetraspora thailandica NBRC 104271.</title>
        <authorList>
            <person name="Komaki H."/>
            <person name="Tamura T."/>
        </authorList>
    </citation>
    <scope>NUCLEOTIDE SEQUENCE</scope>
    <source>
        <strain evidence="10">NBRC 104271</strain>
    </source>
</reference>
<dbReference type="PANTHER" id="PTHR30572:SF4">
    <property type="entry name" value="ABC TRANSPORTER PERMEASE YTRF"/>
    <property type="match status" value="1"/>
</dbReference>
<keyword evidence="5 7" id="KW-0472">Membrane</keyword>
<feature type="transmembrane region" description="Helical" evidence="7">
    <location>
        <begin position="376"/>
        <end position="397"/>
    </location>
</feature>
<evidence type="ECO:0000256" key="5">
    <source>
        <dbReference type="ARBA" id="ARBA00023136"/>
    </source>
</evidence>
<feature type="domain" description="MacB-like periplasmic core" evidence="9">
    <location>
        <begin position="33"/>
        <end position="226"/>
    </location>
</feature>
<comment type="similarity">
    <text evidence="6">Belongs to the ABC-4 integral membrane protein family.</text>
</comment>
<dbReference type="GO" id="GO:0005886">
    <property type="term" value="C:plasma membrane"/>
    <property type="evidence" value="ECO:0007669"/>
    <property type="project" value="UniProtKB-SubCell"/>
</dbReference>
<evidence type="ECO:0000256" key="6">
    <source>
        <dbReference type="ARBA" id="ARBA00038076"/>
    </source>
</evidence>
<keyword evidence="2" id="KW-1003">Cell membrane</keyword>
<sequence length="410" mass="43008">MPFARLVEPTRLKVVDVVAEALAAVLARPGRAALTALGTLLGVASFVAVLGLTSTASGQISAEFTKLEATQVTVEDVAANPQPNDIAFPDNAEQRVKRINGVNAAGVYWTGRGADHTVSARPGVARSDATQGIQVYAASPGFFKAIHAHLATGRTYDAFAENTQQRVCVLGVAAARELGISDVEQQPAVFVDGKPFTVLGIFDDAERIPESLLGVFIPDRSYTAAWGSPKPGTVAAHMVIDTRLGAADVVGDQVQVALRPDEPTRFQVNVPLSPKELTRQVNNQLQGLFLLLALICLAVGAVGIANTTLVAVLERVGEIGLRRSLGARPRHIAAHFLAESAALGLLGAMAGTSLGVVTVVAVAWVKSWTPLLDPVIVLPAPLVGGVMGLLAGVYPAWRASRIEPTEALRR</sequence>
<accession>A0A8J3V4R2</accession>
<evidence type="ECO:0000256" key="4">
    <source>
        <dbReference type="ARBA" id="ARBA00022989"/>
    </source>
</evidence>
<keyword evidence="4 7" id="KW-1133">Transmembrane helix</keyword>
<evidence type="ECO:0000256" key="3">
    <source>
        <dbReference type="ARBA" id="ARBA00022692"/>
    </source>
</evidence>